<name>A0A856M7B3_9CYAN</name>
<dbReference type="EMBL" id="CP030118">
    <property type="protein sequence ID" value="QDL07023.1"/>
    <property type="molecule type" value="Genomic_DNA"/>
</dbReference>
<dbReference type="KEGG" id="bsen:DP114_03045"/>
<accession>A0A856M7B3</accession>
<protein>
    <submittedName>
        <fullName evidence="1">Uncharacterized protein</fullName>
    </submittedName>
</protein>
<evidence type="ECO:0000313" key="2">
    <source>
        <dbReference type="Proteomes" id="UP000503129"/>
    </source>
</evidence>
<organism evidence="1 2">
    <name type="scientific">Brasilonema sennae CENA114</name>
    <dbReference type="NCBI Taxonomy" id="415709"/>
    <lineage>
        <taxon>Bacteria</taxon>
        <taxon>Bacillati</taxon>
        <taxon>Cyanobacteriota</taxon>
        <taxon>Cyanophyceae</taxon>
        <taxon>Nostocales</taxon>
        <taxon>Scytonemataceae</taxon>
        <taxon>Brasilonema</taxon>
        <taxon>Bromeliae group (in: Brasilonema)</taxon>
    </lineage>
</organism>
<keyword evidence="2" id="KW-1185">Reference proteome</keyword>
<dbReference type="RefSeq" id="WP_171975414.1">
    <property type="nucleotide sequence ID" value="NZ_CAWOXK010000001.1"/>
</dbReference>
<gene>
    <name evidence="1" type="ORF">DP114_03045</name>
</gene>
<proteinExistence type="predicted"/>
<evidence type="ECO:0000313" key="1">
    <source>
        <dbReference type="EMBL" id="QDL07023.1"/>
    </source>
</evidence>
<sequence length="65" mass="7067">MMIKDLSHIEMVAQQAKEVQGGFQYSLSQANAGAFAFAQGSNFAYTITTTYTNAGFYSNRISSSN</sequence>
<dbReference type="AlphaFoldDB" id="A0A856M7B3"/>
<dbReference type="Proteomes" id="UP000503129">
    <property type="component" value="Chromosome"/>
</dbReference>
<reference evidence="1 2" key="1">
    <citation type="submission" date="2018-06" db="EMBL/GenBank/DDBJ databases">
        <title>Comparative genomics of Brasilonema spp. strains.</title>
        <authorList>
            <person name="Alvarenga D.O."/>
            <person name="Fiore M.F."/>
            <person name="Varani A.M."/>
        </authorList>
    </citation>
    <scope>NUCLEOTIDE SEQUENCE [LARGE SCALE GENOMIC DNA]</scope>
    <source>
        <strain evidence="1 2">CENA114</strain>
    </source>
</reference>